<dbReference type="GO" id="GO:0005789">
    <property type="term" value="C:endoplasmic reticulum membrane"/>
    <property type="evidence" value="ECO:0007669"/>
    <property type="project" value="TreeGrafter"/>
</dbReference>
<proteinExistence type="predicted"/>
<keyword evidence="2" id="KW-0676">Redox-active center</keyword>
<feature type="transmembrane region" description="Helical" evidence="3">
    <location>
        <begin position="99"/>
        <end position="121"/>
    </location>
</feature>
<feature type="transmembrane region" description="Helical" evidence="3">
    <location>
        <begin position="7"/>
        <end position="25"/>
    </location>
</feature>
<keyword evidence="3" id="KW-1133">Transmembrane helix</keyword>
<dbReference type="EMBL" id="GDQN01001817">
    <property type="protein sequence ID" value="JAT89237.1"/>
    <property type="molecule type" value="Transcribed_RNA"/>
</dbReference>
<gene>
    <name evidence="4" type="ORF">g.604</name>
</gene>
<evidence type="ECO:0000256" key="3">
    <source>
        <dbReference type="SAM" id="Phobius"/>
    </source>
</evidence>
<dbReference type="GO" id="GO:0045454">
    <property type="term" value="P:cell redox homeostasis"/>
    <property type="evidence" value="ECO:0007669"/>
    <property type="project" value="TreeGrafter"/>
</dbReference>
<evidence type="ECO:0000256" key="1">
    <source>
        <dbReference type="ARBA" id="ARBA00022729"/>
    </source>
</evidence>
<dbReference type="OrthoDB" id="60822at2759"/>
<organism evidence="4">
    <name type="scientific">Pectinophora gossypiella</name>
    <name type="common">Cotton pink bollworm</name>
    <name type="synonym">Depressaria gossypiella</name>
    <dbReference type="NCBI Taxonomy" id="13191"/>
    <lineage>
        <taxon>Eukaryota</taxon>
        <taxon>Metazoa</taxon>
        <taxon>Ecdysozoa</taxon>
        <taxon>Arthropoda</taxon>
        <taxon>Hexapoda</taxon>
        <taxon>Insecta</taxon>
        <taxon>Pterygota</taxon>
        <taxon>Neoptera</taxon>
        <taxon>Endopterygota</taxon>
        <taxon>Lepidoptera</taxon>
        <taxon>Glossata</taxon>
        <taxon>Ditrysia</taxon>
        <taxon>Gelechioidea</taxon>
        <taxon>Gelechiidae</taxon>
        <taxon>Apatetrinae</taxon>
        <taxon>Pectinophora</taxon>
    </lineage>
</organism>
<dbReference type="AlphaFoldDB" id="A0A1E1WQN9"/>
<protein>
    <recommendedName>
        <fullName evidence="5">Selenoprotein T</fullName>
    </recommendedName>
</protein>
<keyword evidence="3" id="KW-0812">Transmembrane</keyword>
<dbReference type="SUPFAM" id="SSF52833">
    <property type="entry name" value="Thioredoxin-like"/>
    <property type="match status" value="1"/>
</dbReference>
<dbReference type="GO" id="GO:0004791">
    <property type="term" value="F:thioredoxin-disulfide reductase (NADPH) activity"/>
    <property type="evidence" value="ECO:0007669"/>
    <property type="project" value="TreeGrafter"/>
</dbReference>
<dbReference type="InterPro" id="IPR036249">
    <property type="entry name" value="Thioredoxin-like_sf"/>
</dbReference>
<dbReference type="PANTHER" id="PTHR13544">
    <property type="entry name" value="SELENOPROTEIN T"/>
    <property type="match status" value="1"/>
</dbReference>
<evidence type="ECO:0000256" key="2">
    <source>
        <dbReference type="ARBA" id="ARBA00023284"/>
    </source>
</evidence>
<name>A0A1E1WQN9_PECGO</name>
<accession>A0A1E1WQN9</accession>
<dbReference type="PANTHER" id="PTHR13544:SF0">
    <property type="entry name" value="THIOREDOXIN REDUCTASE-LIKE SELENOPROTEIN T"/>
    <property type="match status" value="1"/>
</dbReference>
<dbReference type="Gene3D" id="3.40.30.10">
    <property type="entry name" value="Glutaredoxin"/>
    <property type="match status" value="1"/>
</dbReference>
<keyword evidence="3" id="KW-0472">Membrane</keyword>
<dbReference type="InterPro" id="IPR011893">
    <property type="entry name" value="Selenoprotein_Rdx-typ"/>
</dbReference>
<sequence>MSLTSNFCISISLVVFIITCIVLSADNYVRANENDADASSISKIGQGMGHIMNIYYCYSCGYRKVFEDYAGIIQQKYPEISVIGANYDPPGVNMYLSRMIGFSKMILIMCILSGVNIFAWLNKPQPAWWSWCLENKLYACMMMFFMANMIEGQLVSSGAFEISLNNIPLWSKLETGRIPQPPELFQIIDNTLQFSKIDMPTNNFAQ</sequence>
<keyword evidence="1" id="KW-0732">Signal</keyword>
<dbReference type="InterPro" id="IPR019389">
    <property type="entry name" value="Selenoprotein_T"/>
</dbReference>
<evidence type="ECO:0008006" key="5">
    <source>
        <dbReference type="Google" id="ProtNLM"/>
    </source>
</evidence>
<evidence type="ECO:0000313" key="4">
    <source>
        <dbReference type="EMBL" id="JAT89237.1"/>
    </source>
</evidence>
<dbReference type="NCBIfam" id="TIGR02174">
    <property type="entry name" value="CXXU_selWTH"/>
    <property type="match status" value="1"/>
</dbReference>
<dbReference type="Pfam" id="PF10262">
    <property type="entry name" value="Rdx"/>
    <property type="match status" value="1"/>
</dbReference>
<reference evidence="4" key="1">
    <citation type="submission" date="2015-09" db="EMBL/GenBank/DDBJ databases">
        <title>De novo assembly of Pectinophora gossypiella (Pink Bollworm) gut transcriptome.</title>
        <authorList>
            <person name="Tassone E.E."/>
        </authorList>
    </citation>
    <scope>NUCLEOTIDE SEQUENCE</scope>
</reference>